<dbReference type="CDD" id="cd00167">
    <property type="entry name" value="SANT"/>
    <property type="match status" value="2"/>
</dbReference>
<dbReference type="RefSeq" id="XP_068367857.1">
    <property type="nucleotide sequence ID" value="XM_068491019.1"/>
</dbReference>
<dbReference type="InterPro" id="IPR051575">
    <property type="entry name" value="Myb-like_DNA-bd"/>
</dbReference>
<dbReference type="Pfam" id="PF00249">
    <property type="entry name" value="Myb_DNA-binding"/>
    <property type="match status" value="2"/>
</dbReference>
<accession>A0A1J4KTV9</accession>
<evidence type="ECO:0000259" key="5">
    <source>
        <dbReference type="PROSITE" id="PS50090"/>
    </source>
</evidence>
<dbReference type="GeneID" id="94825723"/>
<dbReference type="EMBL" id="MLAK01000325">
    <property type="protein sequence ID" value="OHT14721.1"/>
    <property type="molecule type" value="Genomic_DNA"/>
</dbReference>
<protein>
    <submittedName>
        <fullName evidence="7">Myb-like DNA-binding domain containing protein</fullName>
    </submittedName>
</protein>
<evidence type="ECO:0000256" key="4">
    <source>
        <dbReference type="ARBA" id="ARBA00023242"/>
    </source>
</evidence>
<dbReference type="SUPFAM" id="SSF46689">
    <property type="entry name" value="Homeodomain-like"/>
    <property type="match status" value="1"/>
</dbReference>
<keyword evidence="8" id="KW-1185">Reference proteome</keyword>
<dbReference type="GO" id="GO:0019185">
    <property type="term" value="C:snRNA-activating protein complex"/>
    <property type="evidence" value="ECO:0007669"/>
    <property type="project" value="TreeGrafter"/>
</dbReference>
<dbReference type="PROSITE" id="PS51294">
    <property type="entry name" value="HTH_MYB"/>
    <property type="match status" value="2"/>
</dbReference>
<dbReference type="PANTHER" id="PTHR46621">
    <property type="entry name" value="SNRNA-ACTIVATING PROTEIN COMPLEX SUBUNIT 4"/>
    <property type="match status" value="1"/>
</dbReference>
<comment type="caution">
    <text evidence="7">The sequence shown here is derived from an EMBL/GenBank/DDBJ whole genome shotgun (WGS) entry which is preliminary data.</text>
</comment>
<feature type="domain" description="HTH myb-type" evidence="6">
    <location>
        <begin position="72"/>
        <end position="121"/>
    </location>
</feature>
<keyword evidence="2" id="KW-0238">DNA-binding</keyword>
<dbReference type="Gene3D" id="1.10.10.60">
    <property type="entry name" value="Homeodomain-like"/>
    <property type="match status" value="2"/>
</dbReference>
<dbReference type="PROSITE" id="PS50090">
    <property type="entry name" value="MYB_LIKE"/>
    <property type="match status" value="2"/>
</dbReference>
<dbReference type="GO" id="GO:0042796">
    <property type="term" value="P:snRNA transcription by RNA polymerase III"/>
    <property type="evidence" value="ECO:0007669"/>
    <property type="project" value="TreeGrafter"/>
</dbReference>
<name>A0A1J4KTV9_9EUKA</name>
<evidence type="ECO:0000256" key="2">
    <source>
        <dbReference type="ARBA" id="ARBA00023125"/>
    </source>
</evidence>
<organism evidence="7 8">
    <name type="scientific">Tritrichomonas foetus</name>
    <dbReference type="NCBI Taxonomy" id="1144522"/>
    <lineage>
        <taxon>Eukaryota</taxon>
        <taxon>Metamonada</taxon>
        <taxon>Parabasalia</taxon>
        <taxon>Tritrichomonadida</taxon>
        <taxon>Tritrichomonadidae</taxon>
        <taxon>Tritrichomonas</taxon>
    </lineage>
</organism>
<dbReference type="InterPro" id="IPR017930">
    <property type="entry name" value="Myb_dom"/>
</dbReference>
<dbReference type="InterPro" id="IPR001005">
    <property type="entry name" value="SANT/Myb"/>
</dbReference>
<dbReference type="PANTHER" id="PTHR46621:SF1">
    <property type="entry name" value="SNRNA-ACTIVATING PROTEIN COMPLEX SUBUNIT 4"/>
    <property type="match status" value="1"/>
</dbReference>
<sequence length="167" mass="19518">MISSSDPDIFDPPQQLSWKKCKFTNEEDQKLLHFVQEFGSKNWKEIANRMPGRSIRQCRERYKYFLSPESSNRNSWSFEEDNLLIQKHQEIGPHWSKIVPYFTGRSDVSLKNRFHLLMRGVNKAITSTSINTSTKIQRKIYELPIPISVLAALLEEVKQECKSGEIV</sequence>
<evidence type="ECO:0000256" key="3">
    <source>
        <dbReference type="ARBA" id="ARBA00023163"/>
    </source>
</evidence>
<dbReference type="SMART" id="SM00717">
    <property type="entry name" value="SANT"/>
    <property type="match status" value="2"/>
</dbReference>
<keyword evidence="1" id="KW-0805">Transcription regulation</keyword>
<dbReference type="VEuPathDB" id="TrichDB:TRFO_02973"/>
<dbReference type="Proteomes" id="UP000179807">
    <property type="component" value="Unassembled WGS sequence"/>
</dbReference>
<proteinExistence type="predicted"/>
<evidence type="ECO:0000313" key="7">
    <source>
        <dbReference type="EMBL" id="OHT14721.1"/>
    </source>
</evidence>
<keyword evidence="4" id="KW-0539">Nucleus</keyword>
<dbReference type="OrthoDB" id="2143914at2759"/>
<keyword evidence="3" id="KW-0804">Transcription</keyword>
<feature type="domain" description="Myb-like" evidence="5">
    <location>
        <begin position="19"/>
        <end position="66"/>
    </location>
</feature>
<dbReference type="GO" id="GO:0042795">
    <property type="term" value="P:snRNA transcription by RNA polymerase II"/>
    <property type="evidence" value="ECO:0007669"/>
    <property type="project" value="TreeGrafter"/>
</dbReference>
<dbReference type="InterPro" id="IPR009057">
    <property type="entry name" value="Homeodomain-like_sf"/>
</dbReference>
<evidence type="ECO:0000256" key="1">
    <source>
        <dbReference type="ARBA" id="ARBA00023015"/>
    </source>
</evidence>
<evidence type="ECO:0000259" key="6">
    <source>
        <dbReference type="PROSITE" id="PS51294"/>
    </source>
</evidence>
<reference evidence="7" key="1">
    <citation type="submission" date="2016-10" db="EMBL/GenBank/DDBJ databases">
        <authorList>
            <person name="Benchimol M."/>
            <person name="Almeida L.G."/>
            <person name="Vasconcelos A.T."/>
            <person name="Perreira-Neves A."/>
            <person name="Rosa I.A."/>
            <person name="Tasca T."/>
            <person name="Bogo M.R."/>
            <person name="de Souza W."/>
        </authorList>
    </citation>
    <scope>NUCLEOTIDE SEQUENCE [LARGE SCALE GENOMIC DNA]</scope>
    <source>
        <strain evidence="7">K</strain>
    </source>
</reference>
<evidence type="ECO:0000313" key="8">
    <source>
        <dbReference type="Proteomes" id="UP000179807"/>
    </source>
</evidence>
<gene>
    <name evidence="7" type="ORF">TRFO_02973</name>
</gene>
<dbReference type="GO" id="GO:0000978">
    <property type="term" value="F:RNA polymerase II cis-regulatory region sequence-specific DNA binding"/>
    <property type="evidence" value="ECO:0007669"/>
    <property type="project" value="TreeGrafter"/>
</dbReference>
<dbReference type="GO" id="GO:0001006">
    <property type="term" value="F:RNA polymerase III type 3 promoter sequence-specific DNA binding"/>
    <property type="evidence" value="ECO:0007669"/>
    <property type="project" value="TreeGrafter"/>
</dbReference>
<dbReference type="AlphaFoldDB" id="A0A1J4KTV9"/>
<feature type="domain" description="HTH myb-type" evidence="6">
    <location>
        <begin position="19"/>
        <end position="70"/>
    </location>
</feature>
<feature type="domain" description="Myb-like" evidence="5">
    <location>
        <begin position="68"/>
        <end position="118"/>
    </location>
</feature>